<name>A0A915J131_ROMCU</name>
<dbReference type="WBParaSite" id="nRc.2.0.1.t20171-RA">
    <property type="protein sequence ID" value="nRc.2.0.1.t20171-RA"/>
    <property type="gene ID" value="nRc.2.0.1.g20171"/>
</dbReference>
<protein>
    <submittedName>
        <fullName evidence="2">Uncharacterized protein</fullName>
    </submittedName>
</protein>
<keyword evidence="1" id="KW-1185">Reference proteome</keyword>
<organism evidence="1 2">
    <name type="scientific">Romanomermis culicivorax</name>
    <name type="common">Nematode worm</name>
    <dbReference type="NCBI Taxonomy" id="13658"/>
    <lineage>
        <taxon>Eukaryota</taxon>
        <taxon>Metazoa</taxon>
        <taxon>Ecdysozoa</taxon>
        <taxon>Nematoda</taxon>
        <taxon>Enoplea</taxon>
        <taxon>Dorylaimia</taxon>
        <taxon>Mermithida</taxon>
        <taxon>Mermithoidea</taxon>
        <taxon>Mermithidae</taxon>
        <taxon>Romanomermis</taxon>
    </lineage>
</organism>
<proteinExistence type="predicted"/>
<accession>A0A915J131</accession>
<evidence type="ECO:0000313" key="2">
    <source>
        <dbReference type="WBParaSite" id="nRc.2.0.1.t20171-RA"/>
    </source>
</evidence>
<sequence length="113" mass="13383">MWTYENPDIRQTSSMKTVNYYLKYIIRSQINFNRAEAALRETAAFKEFSHSHQRMTPTKYFVSSIKQTNKDENQNLEHDKQMQIATNLKENARYRKCTLNTTSPENNARNGKI</sequence>
<reference evidence="2" key="1">
    <citation type="submission" date="2022-11" db="UniProtKB">
        <authorList>
            <consortium name="WormBaseParasite"/>
        </authorList>
    </citation>
    <scope>IDENTIFICATION</scope>
</reference>
<dbReference type="Proteomes" id="UP000887565">
    <property type="component" value="Unplaced"/>
</dbReference>
<dbReference type="AlphaFoldDB" id="A0A915J131"/>
<evidence type="ECO:0000313" key="1">
    <source>
        <dbReference type="Proteomes" id="UP000887565"/>
    </source>
</evidence>